<evidence type="ECO:0000313" key="9">
    <source>
        <dbReference type="Proteomes" id="UP000005139"/>
    </source>
</evidence>
<feature type="domain" description="4Fe-4S ferredoxin-type" evidence="7">
    <location>
        <begin position="20"/>
        <end position="49"/>
    </location>
</feature>
<reference evidence="8 9" key="2">
    <citation type="submission" date="2007-01" db="EMBL/GenBank/DDBJ databases">
        <title>Sequencing of the draft genome and assembly of Thermosinus carboxydivorans Nor1.</title>
        <authorList>
            <consortium name="US DOE Joint Genome Institute (JGI-PGF)"/>
            <person name="Copeland A."/>
            <person name="Lucas S."/>
            <person name="Lapidus A."/>
            <person name="Barry K."/>
            <person name="Glavina del Rio T."/>
            <person name="Dalin E."/>
            <person name="Tice H."/>
            <person name="Bruce D."/>
            <person name="Pitluck S."/>
            <person name="Richardson P."/>
        </authorList>
    </citation>
    <scope>NUCLEOTIDE SEQUENCE [LARGE SCALE GENOMIC DNA]</scope>
    <source>
        <strain evidence="8 9">Nor1</strain>
    </source>
</reference>
<keyword evidence="3" id="KW-0004">4Fe-4S</keyword>
<evidence type="ECO:0000256" key="1">
    <source>
        <dbReference type="ARBA" id="ARBA00001966"/>
    </source>
</evidence>
<dbReference type="EMBL" id="AAWL01000031">
    <property type="protein sequence ID" value="EAX46496.1"/>
    <property type="molecule type" value="Genomic_DNA"/>
</dbReference>
<dbReference type="InterPro" id="IPR050157">
    <property type="entry name" value="PSI_iron-sulfur_center"/>
</dbReference>
<dbReference type="GO" id="GO:0046872">
    <property type="term" value="F:metal ion binding"/>
    <property type="evidence" value="ECO:0007669"/>
    <property type="project" value="UniProtKB-KW"/>
</dbReference>
<gene>
    <name evidence="8" type="ORF">TcarDRAFT_0252</name>
</gene>
<dbReference type="Pfam" id="PF12838">
    <property type="entry name" value="Fer4_7"/>
    <property type="match status" value="1"/>
</dbReference>
<proteinExistence type="predicted"/>
<evidence type="ECO:0000256" key="2">
    <source>
        <dbReference type="ARBA" id="ARBA00003532"/>
    </source>
</evidence>
<accession>A1HU15</accession>
<comment type="cofactor">
    <cofactor evidence="1">
        <name>[4Fe-4S] cluster</name>
        <dbReference type="ChEBI" id="CHEBI:49883"/>
    </cofactor>
</comment>
<dbReference type="Pfam" id="PF12800">
    <property type="entry name" value="Fer4_4"/>
    <property type="match status" value="2"/>
</dbReference>
<dbReference type="Pfam" id="PF00037">
    <property type="entry name" value="Fer4"/>
    <property type="match status" value="1"/>
</dbReference>
<name>A1HU15_9FIRM</name>
<reference evidence="8 9" key="1">
    <citation type="submission" date="2007-01" db="EMBL/GenBank/DDBJ databases">
        <title>Annotation of the draft genome assembly of Thermosinus carboxydivorans Nor1.</title>
        <authorList>
            <consortium name="US DOE Joint Genome Institute (JGI-ORNL)"/>
            <person name="Larimer F."/>
            <person name="Land M."/>
            <person name="Hauser L."/>
        </authorList>
    </citation>
    <scope>NUCLEOTIDE SEQUENCE [LARGE SCALE GENOMIC DNA]</scope>
    <source>
        <strain evidence="8 9">Nor1</strain>
    </source>
</reference>
<sequence>MGLVHCGKCASACSVGAAPSNTGVAKEGCLACGDCQKFCPTQAIEWQRNFWRGKSGQVVPADDIATPKYQEARRRFLKAAFVALMATAFWEKTVWAAEKVLRPPGALPEPEFTAVCNRCGRCIKVRCDLCLACQEVCPTGAIAKVPLEKVRMGRAVIDQHRCIAWNEGKACLICGEQCPVLAIAADEQHRPSVLVDKCVGCGSCENACPVDGEAAIRVFPG</sequence>
<dbReference type="Gene3D" id="3.30.70.20">
    <property type="match status" value="3"/>
</dbReference>
<dbReference type="eggNOG" id="COG0437">
    <property type="taxonomic scope" value="Bacteria"/>
</dbReference>
<dbReference type="GO" id="GO:0051539">
    <property type="term" value="F:4 iron, 4 sulfur cluster binding"/>
    <property type="evidence" value="ECO:0007669"/>
    <property type="project" value="UniProtKB-KW"/>
</dbReference>
<dbReference type="PANTHER" id="PTHR24960:SF79">
    <property type="entry name" value="PHOTOSYSTEM I IRON-SULFUR CENTER"/>
    <property type="match status" value="1"/>
</dbReference>
<evidence type="ECO:0000256" key="5">
    <source>
        <dbReference type="ARBA" id="ARBA00023004"/>
    </source>
</evidence>
<evidence type="ECO:0000256" key="3">
    <source>
        <dbReference type="ARBA" id="ARBA00022485"/>
    </source>
</evidence>
<dbReference type="AlphaFoldDB" id="A1HU15"/>
<evidence type="ECO:0000313" key="8">
    <source>
        <dbReference type="EMBL" id="EAX46496.1"/>
    </source>
</evidence>
<dbReference type="PANTHER" id="PTHR24960">
    <property type="entry name" value="PHOTOSYSTEM I IRON-SULFUR CENTER-RELATED"/>
    <property type="match status" value="1"/>
</dbReference>
<dbReference type="SUPFAM" id="SSF54862">
    <property type="entry name" value="4Fe-4S ferredoxins"/>
    <property type="match status" value="2"/>
</dbReference>
<evidence type="ECO:0000256" key="6">
    <source>
        <dbReference type="ARBA" id="ARBA00023014"/>
    </source>
</evidence>
<keyword evidence="4" id="KW-0479">Metal-binding</keyword>
<feature type="domain" description="4Fe-4S ferredoxin-type" evidence="7">
    <location>
        <begin position="126"/>
        <end position="147"/>
    </location>
</feature>
<dbReference type="InterPro" id="IPR017900">
    <property type="entry name" value="4Fe4S_Fe_S_CS"/>
</dbReference>
<comment type="caution">
    <text evidence="8">The sequence shown here is derived from an EMBL/GenBank/DDBJ whole genome shotgun (WGS) entry which is preliminary data.</text>
</comment>
<keyword evidence="9" id="KW-1185">Reference proteome</keyword>
<evidence type="ECO:0000259" key="7">
    <source>
        <dbReference type="PROSITE" id="PS51379"/>
    </source>
</evidence>
<comment type="function">
    <text evidence="2">Ferredoxins are iron-sulfur proteins that transfer electrons in a wide variety of metabolic reactions.</text>
</comment>
<dbReference type="CDD" id="cd16373">
    <property type="entry name" value="DMSOR_beta_like"/>
    <property type="match status" value="1"/>
</dbReference>
<dbReference type="PROSITE" id="PS00198">
    <property type="entry name" value="4FE4S_FER_1"/>
    <property type="match status" value="2"/>
</dbReference>
<keyword evidence="5" id="KW-0408">Iron</keyword>
<evidence type="ECO:0000256" key="4">
    <source>
        <dbReference type="ARBA" id="ARBA00022723"/>
    </source>
</evidence>
<organism evidence="8 9">
    <name type="scientific">Thermosinus carboxydivorans Nor1</name>
    <dbReference type="NCBI Taxonomy" id="401526"/>
    <lineage>
        <taxon>Bacteria</taxon>
        <taxon>Bacillati</taxon>
        <taxon>Bacillota</taxon>
        <taxon>Negativicutes</taxon>
        <taxon>Selenomonadales</taxon>
        <taxon>Sporomusaceae</taxon>
        <taxon>Thermosinus</taxon>
    </lineage>
</organism>
<keyword evidence="6" id="KW-0411">Iron-sulfur</keyword>
<protein>
    <submittedName>
        <fullName evidence="8">4Fe-4S ferredoxin, iron-sulfur binding domain protein</fullName>
    </submittedName>
</protein>
<dbReference type="PROSITE" id="PS51379">
    <property type="entry name" value="4FE4S_FER_2"/>
    <property type="match status" value="3"/>
</dbReference>
<feature type="domain" description="4Fe-4S ferredoxin-type" evidence="7">
    <location>
        <begin position="189"/>
        <end position="221"/>
    </location>
</feature>
<dbReference type="InterPro" id="IPR017896">
    <property type="entry name" value="4Fe4S_Fe-S-bd"/>
</dbReference>
<dbReference type="Proteomes" id="UP000005139">
    <property type="component" value="Unassembled WGS sequence"/>
</dbReference>